<dbReference type="EMBL" id="CAUJNA010002112">
    <property type="protein sequence ID" value="CAJ1390629.1"/>
    <property type="molecule type" value="Genomic_DNA"/>
</dbReference>
<dbReference type="GO" id="GO:0016020">
    <property type="term" value="C:membrane"/>
    <property type="evidence" value="ECO:0007669"/>
    <property type="project" value="UniProtKB-SubCell"/>
</dbReference>
<organism evidence="8 9">
    <name type="scientific">Effrenium voratum</name>
    <dbReference type="NCBI Taxonomy" id="2562239"/>
    <lineage>
        <taxon>Eukaryota</taxon>
        <taxon>Sar</taxon>
        <taxon>Alveolata</taxon>
        <taxon>Dinophyceae</taxon>
        <taxon>Suessiales</taxon>
        <taxon>Symbiodiniaceae</taxon>
        <taxon>Effrenium</taxon>
    </lineage>
</organism>
<dbReference type="Pfam" id="PF01490">
    <property type="entry name" value="Aa_trans"/>
    <property type="match status" value="1"/>
</dbReference>
<feature type="transmembrane region" description="Helical" evidence="6">
    <location>
        <begin position="177"/>
        <end position="200"/>
    </location>
</feature>
<sequence length="453" mass="49037">MHVLEETASELSEDESVFDSEAETSDAEDFAGVPVMLTSFNIAKGIVGEGILSLPNGLAAGTGMISGVLIMIAFYTVMMYSFWSLGRACEATDTKSHGACGHAITSGYTFGGIMEATNLVKTAFTCTAYAIVIGKNSEDIWHYVGWESWFATQRGSFLTILVVILMPLCLLRDLSKLAFSSFLGLACEVGVVLFMIWRLFDGAYSETGKYYQEQELETRFSLGEEGQWNYMGVSLQTMVLVGSMSTAFLAHYNAPKFYHQLRRRSPKTFLQAASGGFTSALVLFATCMVVGYLTFGKNCQGNILHNYAHGDTGATIARAAMLIATICGFPIAFTGLRNSALGLFGCGSRRRIWVPVTLGLLSIVGALGWSLNDLGVVNSLGGATLGSLITMIYPGLMIAWTYKASLTNKYVDDRVFSKLEGRFIGRGLAALGVFLGIFGTCIVVTVKIFHKQL</sequence>
<dbReference type="AlphaFoldDB" id="A0AA36IPS4"/>
<feature type="transmembrane region" description="Helical" evidence="6">
    <location>
        <begin position="383"/>
        <end position="402"/>
    </location>
</feature>
<feature type="transmembrane region" description="Helical" evidence="6">
    <location>
        <begin position="58"/>
        <end position="83"/>
    </location>
</feature>
<feature type="transmembrane region" description="Helical" evidence="6">
    <location>
        <begin position="315"/>
        <end position="336"/>
    </location>
</feature>
<evidence type="ECO:0000313" key="9">
    <source>
        <dbReference type="Proteomes" id="UP001178507"/>
    </source>
</evidence>
<dbReference type="Proteomes" id="UP001178507">
    <property type="component" value="Unassembled WGS sequence"/>
</dbReference>
<feature type="transmembrane region" description="Helical" evidence="6">
    <location>
        <begin position="352"/>
        <end position="371"/>
    </location>
</feature>
<feature type="transmembrane region" description="Helical" evidence="6">
    <location>
        <begin position="230"/>
        <end position="252"/>
    </location>
</feature>
<keyword evidence="3 6" id="KW-1133">Transmembrane helix</keyword>
<evidence type="ECO:0000256" key="2">
    <source>
        <dbReference type="ARBA" id="ARBA00022692"/>
    </source>
</evidence>
<evidence type="ECO:0000256" key="5">
    <source>
        <dbReference type="SAM" id="MobiDB-lite"/>
    </source>
</evidence>
<dbReference type="GO" id="GO:0015179">
    <property type="term" value="F:L-amino acid transmembrane transporter activity"/>
    <property type="evidence" value="ECO:0007669"/>
    <property type="project" value="TreeGrafter"/>
</dbReference>
<evidence type="ECO:0000256" key="3">
    <source>
        <dbReference type="ARBA" id="ARBA00022989"/>
    </source>
</evidence>
<evidence type="ECO:0000256" key="1">
    <source>
        <dbReference type="ARBA" id="ARBA00004141"/>
    </source>
</evidence>
<dbReference type="PANTHER" id="PTHR22950:SF652">
    <property type="entry name" value="TRANSMEMBRANE AMINO ACID TRANSPORTER FAMILY PROTEIN"/>
    <property type="match status" value="1"/>
</dbReference>
<evidence type="ECO:0000256" key="6">
    <source>
        <dbReference type="SAM" id="Phobius"/>
    </source>
</evidence>
<evidence type="ECO:0000313" key="8">
    <source>
        <dbReference type="EMBL" id="CAJ1390629.1"/>
    </source>
</evidence>
<dbReference type="InterPro" id="IPR013057">
    <property type="entry name" value="AA_transpt_TM"/>
</dbReference>
<evidence type="ECO:0000259" key="7">
    <source>
        <dbReference type="Pfam" id="PF01490"/>
    </source>
</evidence>
<feature type="compositionally biased region" description="Acidic residues" evidence="5">
    <location>
        <begin position="7"/>
        <end position="25"/>
    </location>
</feature>
<name>A0AA36IPS4_9DINO</name>
<feature type="transmembrane region" description="Helical" evidence="6">
    <location>
        <begin position="273"/>
        <end position="295"/>
    </location>
</feature>
<comment type="subcellular location">
    <subcellularLocation>
        <location evidence="1">Membrane</location>
        <topology evidence="1">Multi-pass membrane protein</topology>
    </subcellularLocation>
</comment>
<keyword evidence="4 6" id="KW-0472">Membrane</keyword>
<keyword evidence="9" id="KW-1185">Reference proteome</keyword>
<evidence type="ECO:0000256" key="4">
    <source>
        <dbReference type="ARBA" id="ARBA00023136"/>
    </source>
</evidence>
<protein>
    <recommendedName>
        <fullName evidence="7">Amino acid transporter transmembrane domain-containing protein</fullName>
    </recommendedName>
</protein>
<feature type="domain" description="Amino acid transporter transmembrane" evidence="7">
    <location>
        <begin position="38"/>
        <end position="406"/>
    </location>
</feature>
<comment type="caution">
    <text evidence="8">The sequence shown here is derived from an EMBL/GenBank/DDBJ whole genome shotgun (WGS) entry which is preliminary data.</text>
</comment>
<accession>A0AA36IPS4</accession>
<proteinExistence type="predicted"/>
<reference evidence="8" key="1">
    <citation type="submission" date="2023-08" db="EMBL/GenBank/DDBJ databases">
        <authorList>
            <person name="Chen Y."/>
            <person name="Shah S."/>
            <person name="Dougan E. K."/>
            <person name="Thang M."/>
            <person name="Chan C."/>
        </authorList>
    </citation>
    <scope>NUCLEOTIDE SEQUENCE</scope>
</reference>
<gene>
    <name evidence="8" type="ORF">EVOR1521_LOCUS15992</name>
</gene>
<dbReference type="PANTHER" id="PTHR22950">
    <property type="entry name" value="AMINO ACID TRANSPORTER"/>
    <property type="match status" value="1"/>
</dbReference>
<keyword evidence="2 6" id="KW-0812">Transmembrane</keyword>
<feature type="transmembrane region" description="Helical" evidence="6">
    <location>
        <begin position="151"/>
        <end position="170"/>
    </location>
</feature>
<feature type="transmembrane region" description="Helical" evidence="6">
    <location>
        <begin position="423"/>
        <end position="449"/>
    </location>
</feature>
<feature type="region of interest" description="Disordered" evidence="5">
    <location>
        <begin position="1"/>
        <end position="25"/>
    </location>
</feature>